<feature type="compositionally biased region" description="Polar residues" evidence="1">
    <location>
        <begin position="81"/>
        <end position="95"/>
    </location>
</feature>
<feature type="compositionally biased region" description="Polar residues" evidence="1">
    <location>
        <begin position="292"/>
        <end position="310"/>
    </location>
</feature>
<feature type="region of interest" description="Disordered" evidence="1">
    <location>
        <begin position="146"/>
        <end position="230"/>
    </location>
</feature>
<feature type="region of interest" description="Disordered" evidence="1">
    <location>
        <begin position="460"/>
        <end position="526"/>
    </location>
</feature>
<name>A0A2N5W8S5_9BASI</name>
<feature type="region of interest" description="Disordered" evidence="1">
    <location>
        <begin position="290"/>
        <end position="333"/>
    </location>
</feature>
<feature type="compositionally biased region" description="Low complexity" evidence="1">
    <location>
        <begin position="212"/>
        <end position="225"/>
    </location>
</feature>
<proteinExistence type="predicted"/>
<dbReference type="Proteomes" id="UP000235388">
    <property type="component" value="Unassembled WGS sequence"/>
</dbReference>
<dbReference type="EMBL" id="PGCJ01000002">
    <property type="protein sequence ID" value="PLW58650.1"/>
    <property type="molecule type" value="Genomic_DNA"/>
</dbReference>
<dbReference type="AlphaFoldDB" id="A0A2N5W8S5"/>
<feature type="region of interest" description="Disordered" evidence="1">
    <location>
        <begin position="347"/>
        <end position="394"/>
    </location>
</feature>
<protein>
    <submittedName>
        <fullName evidence="2">Uncharacterized protein</fullName>
    </submittedName>
</protein>
<comment type="caution">
    <text evidence="2">The sequence shown here is derived from an EMBL/GenBank/DDBJ whole genome shotgun (WGS) entry which is preliminary data.</text>
</comment>
<evidence type="ECO:0000313" key="3">
    <source>
        <dbReference type="Proteomes" id="UP000235388"/>
    </source>
</evidence>
<gene>
    <name evidence="2" type="ORF">PCANC_00173</name>
</gene>
<evidence type="ECO:0000313" key="2">
    <source>
        <dbReference type="EMBL" id="PLW58650.1"/>
    </source>
</evidence>
<keyword evidence="3" id="KW-1185">Reference proteome</keyword>
<feature type="compositionally biased region" description="Pro residues" evidence="1">
    <location>
        <begin position="490"/>
        <end position="504"/>
    </location>
</feature>
<organism evidence="2 3">
    <name type="scientific">Puccinia coronata f. sp. avenae</name>
    <dbReference type="NCBI Taxonomy" id="200324"/>
    <lineage>
        <taxon>Eukaryota</taxon>
        <taxon>Fungi</taxon>
        <taxon>Dikarya</taxon>
        <taxon>Basidiomycota</taxon>
        <taxon>Pucciniomycotina</taxon>
        <taxon>Pucciniomycetes</taxon>
        <taxon>Pucciniales</taxon>
        <taxon>Pucciniaceae</taxon>
        <taxon>Puccinia</taxon>
    </lineage>
</organism>
<feature type="compositionally biased region" description="Low complexity" evidence="1">
    <location>
        <begin position="349"/>
        <end position="385"/>
    </location>
</feature>
<feature type="compositionally biased region" description="Low complexity" evidence="1">
    <location>
        <begin position="480"/>
        <end position="489"/>
    </location>
</feature>
<dbReference type="OrthoDB" id="2590746at2759"/>
<accession>A0A2N5W8S5</accession>
<evidence type="ECO:0000256" key="1">
    <source>
        <dbReference type="SAM" id="MobiDB-lite"/>
    </source>
</evidence>
<feature type="region of interest" description="Disordered" evidence="1">
    <location>
        <begin position="557"/>
        <end position="636"/>
    </location>
</feature>
<feature type="compositionally biased region" description="Basic residues" evidence="1">
    <location>
        <begin position="460"/>
        <end position="469"/>
    </location>
</feature>
<reference evidence="2 3" key="1">
    <citation type="submission" date="2017-11" db="EMBL/GenBank/DDBJ databases">
        <title>De novo assembly and phasing of dikaryotic genomes from two isolates of Puccinia coronata f. sp. avenae, the causal agent of oat crown rust.</title>
        <authorList>
            <person name="Miller M.E."/>
            <person name="Zhang Y."/>
            <person name="Omidvar V."/>
            <person name="Sperschneider J."/>
            <person name="Schwessinger B."/>
            <person name="Raley C."/>
            <person name="Palmer J.M."/>
            <person name="Garnica D."/>
            <person name="Upadhyaya N."/>
            <person name="Rathjen J."/>
            <person name="Taylor J.M."/>
            <person name="Park R.F."/>
            <person name="Dodds P.N."/>
            <person name="Hirsch C.D."/>
            <person name="Kianian S.F."/>
            <person name="Figueroa M."/>
        </authorList>
    </citation>
    <scope>NUCLEOTIDE SEQUENCE [LARGE SCALE GENOMIC DNA]</scope>
    <source>
        <strain evidence="2">12NC29</strain>
    </source>
</reference>
<feature type="compositionally biased region" description="Acidic residues" evidence="1">
    <location>
        <begin position="606"/>
        <end position="634"/>
    </location>
</feature>
<feature type="region of interest" description="Disordered" evidence="1">
    <location>
        <begin position="81"/>
        <end position="110"/>
    </location>
</feature>
<sequence length="748" mass="80318">MLSQIRASFQPKLGQLSEQEQAKRRLVQSAIIPNIAEPGAHMAGHQDDQYKTVAPSESAPYQLYPNTANLPNALSPVSMTNSSLSPVSPGYQSLTPDRPVISPSSSSYRSQTKSIMPAELFIIVRPPPGKQNHPLNLQIQLILPNQPANINNPSREHSLPTSMPPSSSSPPPLHHQSLSGKPISSAPENMEGGGADNPLELNRSQSIRSVHSNKSSRSNRTCSSSGEGRSRRVTPLYNLQWHTVLPTWISDAGTDAKVAKFAKRGIELIDLANIEPSEIRSGQYASDMNLLLSGTPNSPPAQATSFLSTPGSPNVSLGGGGGSGGGGKHDRSGASALFNKVRKLGALNKKTGPKGSPAAAAAAGGSSTAKVKQPSSGGMMMMSSSQGEQRQRCTHHDLPSTNAGLSTVGPAMEAGGRRAEGYVWIVRKWNKPEIVDWQNSGGGSSSKTHQITPVFMEWRKAKKRARGPSRAKMLPEHGSSSESAAAVVAPPAPAPPPPAPPAAVPQPESVAEQEPQRIPSPTPPSIASESAFKLFTMPAATTMANFFGRFAAKPALVPESEPESLDESEERLTGKESEQMTTRLCDDGEAPPSTQLAKEQQQQQEAVEEEAIVESPDEEEDEEECSDSDPEDSESPWHCEVVVQAADGFQHRVFVAALTPHPHHPKLVAQLAVPWNLEPVTLRPAAFTHHHHHGDDDGHHDDDDDDDAFRLYVDEIKDLVATTCMWLVVKERLGGVGKRRKGDRAWRI</sequence>
<feature type="compositionally biased region" description="Gly residues" evidence="1">
    <location>
        <begin position="317"/>
        <end position="326"/>
    </location>
</feature>
<feature type="compositionally biased region" description="Acidic residues" evidence="1">
    <location>
        <begin position="560"/>
        <end position="569"/>
    </location>
</feature>